<keyword evidence="2" id="KW-1185">Reference proteome</keyword>
<protein>
    <submittedName>
        <fullName evidence="1">Uncharacterized protein</fullName>
    </submittedName>
</protein>
<organism evidence="1 2">
    <name type="scientific">Marinobacterium aestuarii</name>
    <dbReference type="NCBI Taxonomy" id="1821621"/>
    <lineage>
        <taxon>Bacteria</taxon>
        <taxon>Pseudomonadati</taxon>
        <taxon>Pseudomonadota</taxon>
        <taxon>Gammaproteobacteria</taxon>
        <taxon>Oceanospirillales</taxon>
        <taxon>Oceanospirillaceae</taxon>
        <taxon>Marinobacterium</taxon>
    </lineage>
</organism>
<reference evidence="2" key="1">
    <citation type="submission" date="2016-05" db="EMBL/GenBank/DDBJ databases">
        <authorList>
            <person name="Baek K."/>
            <person name="Yang S.-J."/>
        </authorList>
    </citation>
    <scope>NUCLEOTIDE SEQUENCE [LARGE SCALE GENOMIC DNA]</scope>
    <source>
        <strain evidence="2">ST58-10</strain>
    </source>
</reference>
<dbReference type="KEGG" id="mars:A8C75_14230"/>
<dbReference type="RefSeq" id="WP_067383651.1">
    <property type="nucleotide sequence ID" value="NZ_CP015839.1"/>
</dbReference>
<evidence type="ECO:0000313" key="2">
    <source>
        <dbReference type="Proteomes" id="UP000078070"/>
    </source>
</evidence>
<sequence>MFEAHFHTVSEAAAPCRAQPRHDLQAQQHADTQINTLPHTQKSTEQGLTRRLQSLRHACPLHAWAAPGKRKDASGKVREHWFLYIEYCTDKGARIWQKLERAQTHCSLDALFELALQTELPGIDSERTRLWLQMHRGH</sequence>
<proteinExistence type="predicted"/>
<dbReference type="AlphaFoldDB" id="A0A1A9F038"/>
<reference evidence="1 2" key="2">
    <citation type="journal article" date="2018" name="Int. J. Syst. Evol. Microbiol.">
        <title>Marinobacterium aestuarii sp. nov., a benzene-degrading marine bacterium isolated from estuary sediment.</title>
        <authorList>
            <person name="Bae S.S."/>
            <person name="Jung J."/>
            <person name="Chung D."/>
            <person name="Baek K."/>
        </authorList>
    </citation>
    <scope>NUCLEOTIDE SEQUENCE [LARGE SCALE GENOMIC DNA]</scope>
    <source>
        <strain evidence="1 2">ST58-10</strain>
    </source>
</reference>
<accession>A0A1A9F038</accession>
<name>A0A1A9F038_9GAMM</name>
<gene>
    <name evidence="1" type="ORF">A8C75_14230</name>
</gene>
<dbReference type="Proteomes" id="UP000078070">
    <property type="component" value="Chromosome"/>
</dbReference>
<evidence type="ECO:0000313" key="1">
    <source>
        <dbReference type="EMBL" id="ANG63515.1"/>
    </source>
</evidence>
<dbReference type="OrthoDB" id="6088836at2"/>
<dbReference type="EMBL" id="CP015839">
    <property type="protein sequence ID" value="ANG63515.1"/>
    <property type="molecule type" value="Genomic_DNA"/>
</dbReference>